<gene>
    <name evidence="3" type="ORF">OSB04_025679</name>
</gene>
<comment type="caution">
    <text evidence="3">The sequence shown here is derived from an EMBL/GenBank/DDBJ whole genome shotgun (WGS) entry which is preliminary data.</text>
</comment>
<keyword evidence="2" id="KW-0812">Transmembrane</keyword>
<reference evidence="3" key="1">
    <citation type="submission" date="2023-03" db="EMBL/GenBank/DDBJ databases">
        <title>Chromosome-scale reference genome and RAD-based genetic map of yellow starthistle (Centaurea solstitialis) reveal putative structural variation and QTLs associated with invader traits.</title>
        <authorList>
            <person name="Reatini B."/>
            <person name="Cang F.A."/>
            <person name="Jiang Q."/>
            <person name="Mckibben M.T.W."/>
            <person name="Barker M.S."/>
            <person name="Rieseberg L.H."/>
            <person name="Dlugosch K.M."/>
        </authorList>
    </citation>
    <scope>NUCLEOTIDE SEQUENCE</scope>
    <source>
        <strain evidence="3">CAN-66</strain>
        <tissue evidence="3">Leaf</tissue>
    </source>
</reference>
<evidence type="ECO:0000313" key="3">
    <source>
        <dbReference type="EMBL" id="KAJ9545972.1"/>
    </source>
</evidence>
<dbReference type="AlphaFoldDB" id="A0AA38W477"/>
<protein>
    <submittedName>
        <fullName evidence="3">Uncharacterized protein</fullName>
    </submittedName>
</protein>
<organism evidence="3 4">
    <name type="scientific">Centaurea solstitialis</name>
    <name type="common">yellow star-thistle</name>
    <dbReference type="NCBI Taxonomy" id="347529"/>
    <lineage>
        <taxon>Eukaryota</taxon>
        <taxon>Viridiplantae</taxon>
        <taxon>Streptophyta</taxon>
        <taxon>Embryophyta</taxon>
        <taxon>Tracheophyta</taxon>
        <taxon>Spermatophyta</taxon>
        <taxon>Magnoliopsida</taxon>
        <taxon>eudicotyledons</taxon>
        <taxon>Gunneridae</taxon>
        <taxon>Pentapetalae</taxon>
        <taxon>asterids</taxon>
        <taxon>campanulids</taxon>
        <taxon>Asterales</taxon>
        <taxon>Asteraceae</taxon>
        <taxon>Carduoideae</taxon>
        <taxon>Cardueae</taxon>
        <taxon>Centaureinae</taxon>
        <taxon>Centaurea</taxon>
    </lineage>
</organism>
<keyword evidence="4" id="KW-1185">Reference proteome</keyword>
<dbReference type="Pfam" id="PF07343">
    <property type="entry name" value="DUF1475"/>
    <property type="match status" value="1"/>
</dbReference>
<proteinExistence type="predicted"/>
<dbReference type="InterPro" id="IPR009943">
    <property type="entry name" value="DUF1475"/>
</dbReference>
<sequence length="92" mass="10099">MAIPTDDSADGDSGDDDDSGIPATAVAIPATVWVAYKESSRFSAFFWIILLICFGSIATCVYIVRELFYLSPHQHISLIIFSKSDRQVLQSP</sequence>
<dbReference type="EMBL" id="JARYMX010000006">
    <property type="protein sequence ID" value="KAJ9545972.1"/>
    <property type="molecule type" value="Genomic_DNA"/>
</dbReference>
<evidence type="ECO:0000256" key="2">
    <source>
        <dbReference type="SAM" id="Phobius"/>
    </source>
</evidence>
<feature type="region of interest" description="Disordered" evidence="1">
    <location>
        <begin position="1"/>
        <end position="21"/>
    </location>
</feature>
<evidence type="ECO:0000313" key="4">
    <source>
        <dbReference type="Proteomes" id="UP001172457"/>
    </source>
</evidence>
<keyword evidence="2" id="KW-0472">Membrane</keyword>
<feature type="transmembrane region" description="Helical" evidence="2">
    <location>
        <begin position="44"/>
        <end position="64"/>
    </location>
</feature>
<keyword evidence="2" id="KW-1133">Transmembrane helix</keyword>
<evidence type="ECO:0000256" key="1">
    <source>
        <dbReference type="SAM" id="MobiDB-lite"/>
    </source>
</evidence>
<accession>A0AA38W477</accession>
<feature type="compositionally biased region" description="Acidic residues" evidence="1">
    <location>
        <begin position="7"/>
        <end position="19"/>
    </location>
</feature>
<dbReference type="PANTHER" id="PTHR36318:SF3">
    <property type="entry name" value="OS06G0581300 PROTEIN"/>
    <property type="match status" value="1"/>
</dbReference>
<dbReference type="Proteomes" id="UP001172457">
    <property type="component" value="Chromosome 6"/>
</dbReference>
<dbReference type="PANTHER" id="PTHR36318">
    <property type="entry name" value="OS06G0581300 PROTEIN"/>
    <property type="match status" value="1"/>
</dbReference>
<name>A0AA38W477_9ASTR</name>